<dbReference type="Gene3D" id="3.30.40.220">
    <property type="match status" value="1"/>
</dbReference>
<proteinExistence type="predicted"/>
<evidence type="ECO:0008006" key="2">
    <source>
        <dbReference type="Google" id="ProtNLM"/>
    </source>
</evidence>
<name>A0A6C0D8I9_9ZZZZ</name>
<organism evidence="1">
    <name type="scientific">viral metagenome</name>
    <dbReference type="NCBI Taxonomy" id="1070528"/>
    <lineage>
        <taxon>unclassified sequences</taxon>
        <taxon>metagenomes</taxon>
        <taxon>organismal metagenomes</taxon>
    </lineage>
</organism>
<sequence>MSENENNKSIDISGTNNRYLINKLKKEQPIVKLRKTIKKTSLPPDSYSIEAQELIINNIYQHLNKEQKCEYKDVLNQIEKKLQSYKQQDLLKKRYDEENFINIRETINKLYESKLLCYYCNDKMFILYDIVREMKQWTLDRIDNDIGHNSNNVVISCLDCNLKRRRTNKDAFLFTKQLNIVKSELESK</sequence>
<accession>A0A6C0D8I9</accession>
<dbReference type="AlphaFoldDB" id="A0A6C0D8I9"/>
<dbReference type="EMBL" id="MN739551">
    <property type="protein sequence ID" value="QHT12827.1"/>
    <property type="molecule type" value="Genomic_DNA"/>
</dbReference>
<protein>
    <recommendedName>
        <fullName evidence="2">HNH domain-containing protein</fullName>
    </recommendedName>
</protein>
<evidence type="ECO:0000313" key="1">
    <source>
        <dbReference type="EMBL" id="QHT12827.1"/>
    </source>
</evidence>
<reference evidence="1" key="1">
    <citation type="journal article" date="2020" name="Nature">
        <title>Giant virus diversity and host interactions through global metagenomics.</title>
        <authorList>
            <person name="Schulz F."/>
            <person name="Roux S."/>
            <person name="Paez-Espino D."/>
            <person name="Jungbluth S."/>
            <person name="Walsh D.A."/>
            <person name="Denef V.J."/>
            <person name="McMahon K.D."/>
            <person name="Konstantinidis K.T."/>
            <person name="Eloe-Fadrosh E.A."/>
            <person name="Kyrpides N.C."/>
            <person name="Woyke T."/>
        </authorList>
    </citation>
    <scope>NUCLEOTIDE SEQUENCE</scope>
    <source>
        <strain evidence="1">GVMAG-M-3300023174-130</strain>
    </source>
</reference>